<accession>A0AAV4QDN9</accession>
<sequence length="191" mass="21540">MIADGRGALFCLAPSWLSGTKDNSNDFLELKRDYRLALLKSIPNRNQRLVPFPNLQFRKSLIFPENPFHISTKQTLLLCFLVSTALFSHENPSRKKIKGGRGCGRIGEVQKSVFSCVIKDEKTKTDCGFHFSGRVKFAGAFDRWLGDAFSPETQSSGRNVLGVSHIFIFSRRVLDRAVGREKIILGDIFEK</sequence>
<gene>
    <name evidence="1" type="ORF">CDAR_76811</name>
</gene>
<evidence type="ECO:0000313" key="1">
    <source>
        <dbReference type="EMBL" id="GIY06854.1"/>
    </source>
</evidence>
<keyword evidence="2" id="KW-1185">Reference proteome</keyword>
<name>A0AAV4QDN9_9ARAC</name>
<proteinExistence type="predicted"/>
<protein>
    <submittedName>
        <fullName evidence="1">Uncharacterized protein</fullName>
    </submittedName>
</protein>
<dbReference type="EMBL" id="BPLQ01004264">
    <property type="protein sequence ID" value="GIY06854.1"/>
    <property type="molecule type" value="Genomic_DNA"/>
</dbReference>
<dbReference type="AlphaFoldDB" id="A0AAV4QDN9"/>
<dbReference type="Proteomes" id="UP001054837">
    <property type="component" value="Unassembled WGS sequence"/>
</dbReference>
<comment type="caution">
    <text evidence="1">The sequence shown here is derived from an EMBL/GenBank/DDBJ whole genome shotgun (WGS) entry which is preliminary data.</text>
</comment>
<organism evidence="1 2">
    <name type="scientific">Caerostris darwini</name>
    <dbReference type="NCBI Taxonomy" id="1538125"/>
    <lineage>
        <taxon>Eukaryota</taxon>
        <taxon>Metazoa</taxon>
        <taxon>Ecdysozoa</taxon>
        <taxon>Arthropoda</taxon>
        <taxon>Chelicerata</taxon>
        <taxon>Arachnida</taxon>
        <taxon>Araneae</taxon>
        <taxon>Araneomorphae</taxon>
        <taxon>Entelegynae</taxon>
        <taxon>Araneoidea</taxon>
        <taxon>Araneidae</taxon>
        <taxon>Caerostris</taxon>
    </lineage>
</organism>
<reference evidence="1 2" key="1">
    <citation type="submission" date="2021-06" db="EMBL/GenBank/DDBJ databases">
        <title>Caerostris darwini draft genome.</title>
        <authorList>
            <person name="Kono N."/>
            <person name="Arakawa K."/>
        </authorList>
    </citation>
    <scope>NUCLEOTIDE SEQUENCE [LARGE SCALE GENOMIC DNA]</scope>
</reference>
<evidence type="ECO:0000313" key="2">
    <source>
        <dbReference type="Proteomes" id="UP001054837"/>
    </source>
</evidence>